<dbReference type="GO" id="GO:0016987">
    <property type="term" value="F:sigma factor activity"/>
    <property type="evidence" value="ECO:0007669"/>
    <property type="project" value="UniProtKB-KW"/>
</dbReference>
<accession>A0A1H6FKN5</accession>
<dbReference type="RefSeq" id="WP_177169219.1">
    <property type="nucleotide sequence ID" value="NZ_FNWJ01000001.1"/>
</dbReference>
<dbReference type="SUPFAM" id="SSF88659">
    <property type="entry name" value="Sigma3 and sigma4 domains of RNA polymerase sigma factors"/>
    <property type="match status" value="1"/>
</dbReference>
<organism evidence="9 10">
    <name type="scientific">Thermoleophilum album</name>
    <dbReference type="NCBI Taxonomy" id="29539"/>
    <lineage>
        <taxon>Bacteria</taxon>
        <taxon>Bacillati</taxon>
        <taxon>Actinomycetota</taxon>
        <taxon>Thermoleophilia</taxon>
        <taxon>Thermoleophilales</taxon>
        <taxon>Thermoleophilaceae</taxon>
        <taxon>Thermoleophilum</taxon>
    </lineage>
</organism>
<dbReference type="SUPFAM" id="SSF88946">
    <property type="entry name" value="Sigma2 domain of RNA polymerase sigma factors"/>
    <property type="match status" value="1"/>
</dbReference>
<dbReference type="Gene3D" id="1.10.1740.10">
    <property type="match status" value="1"/>
</dbReference>
<reference evidence="10" key="1">
    <citation type="submission" date="2016-10" db="EMBL/GenBank/DDBJ databases">
        <authorList>
            <person name="Varghese N."/>
            <person name="Submissions S."/>
        </authorList>
    </citation>
    <scope>NUCLEOTIDE SEQUENCE [LARGE SCALE GENOMIC DNA]</scope>
    <source>
        <strain evidence="10">ATCC 35263</strain>
    </source>
</reference>
<evidence type="ECO:0000313" key="9">
    <source>
        <dbReference type="EMBL" id="SEH10354.1"/>
    </source>
</evidence>
<evidence type="ECO:0000256" key="4">
    <source>
        <dbReference type="ARBA" id="ARBA00023125"/>
    </source>
</evidence>
<keyword evidence="4 6" id="KW-0238">DNA-binding</keyword>
<evidence type="ECO:0000256" key="1">
    <source>
        <dbReference type="ARBA" id="ARBA00010641"/>
    </source>
</evidence>
<evidence type="ECO:0000313" key="10">
    <source>
        <dbReference type="Proteomes" id="UP000222056"/>
    </source>
</evidence>
<keyword evidence="5 6" id="KW-0804">Transcription</keyword>
<protein>
    <recommendedName>
        <fullName evidence="6">RNA polymerase sigma factor</fullName>
    </recommendedName>
</protein>
<sequence length="233" mass="25937">MAGWRASDRGGNGDDQSSAVTKRPPTLSELTRLDDAELLVLIREARAAGDEETARRAADTLFAGYIPHLQKRALLRLRNTRFEGQIDDVIQETLAAALSFSLRGQTAQAFRAWLHTILERRIADLFRGRGQDRLAADLSLDDAAGPAGPRTDADLADLLHCRDALQEELGRLSDRHRQLVSMILFRGFSTAEAARLTDLSLDNAYQILSRFQRRVLARFKEPDELPVEESSSA</sequence>
<keyword evidence="3 6" id="KW-0731">Sigma factor</keyword>
<dbReference type="PROSITE" id="PS01063">
    <property type="entry name" value="SIGMA70_ECF"/>
    <property type="match status" value="1"/>
</dbReference>
<dbReference type="Pfam" id="PF04542">
    <property type="entry name" value="Sigma70_r2"/>
    <property type="match status" value="1"/>
</dbReference>
<name>A0A1H6FKN5_THEAL</name>
<dbReference type="EMBL" id="FNWJ01000001">
    <property type="protein sequence ID" value="SEH10354.1"/>
    <property type="molecule type" value="Genomic_DNA"/>
</dbReference>
<evidence type="ECO:0000259" key="8">
    <source>
        <dbReference type="Pfam" id="PF04542"/>
    </source>
</evidence>
<dbReference type="InterPro" id="IPR039425">
    <property type="entry name" value="RNA_pol_sigma-70-like"/>
</dbReference>
<evidence type="ECO:0000256" key="2">
    <source>
        <dbReference type="ARBA" id="ARBA00023015"/>
    </source>
</evidence>
<comment type="similarity">
    <text evidence="1 6">Belongs to the sigma-70 factor family. ECF subfamily.</text>
</comment>
<keyword evidence="2 6" id="KW-0805">Transcription regulation</keyword>
<dbReference type="InterPro" id="IPR000838">
    <property type="entry name" value="RNA_pol_sigma70_ECF_CS"/>
</dbReference>
<proteinExistence type="inferred from homology"/>
<keyword evidence="10" id="KW-1185">Reference proteome</keyword>
<dbReference type="GO" id="GO:0006352">
    <property type="term" value="P:DNA-templated transcription initiation"/>
    <property type="evidence" value="ECO:0007669"/>
    <property type="project" value="InterPro"/>
</dbReference>
<dbReference type="InterPro" id="IPR013325">
    <property type="entry name" value="RNA_pol_sigma_r2"/>
</dbReference>
<dbReference type="Proteomes" id="UP000222056">
    <property type="component" value="Unassembled WGS sequence"/>
</dbReference>
<evidence type="ECO:0000256" key="3">
    <source>
        <dbReference type="ARBA" id="ARBA00023082"/>
    </source>
</evidence>
<dbReference type="AlphaFoldDB" id="A0A1H6FKN5"/>
<feature type="compositionally biased region" description="Basic and acidic residues" evidence="7">
    <location>
        <begin position="1"/>
        <end position="12"/>
    </location>
</feature>
<dbReference type="PANTHER" id="PTHR43133:SF51">
    <property type="entry name" value="RNA POLYMERASE SIGMA FACTOR"/>
    <property type="match status" value="1"/>
</dbReference>
<feature type="region of interest" description="Disordered" evidence="7">
    <location>
        <begin position="1"/>
        <end position="26"/>
    </location>
</feature>
<dbReference type="Gene3D" id="1.10.10.10">
    <property type="entry name" value="Winged helix-like DNA-binding domain superfamily/Winged helix DNA-binding domain"/>
    <property type="match status" value="1"/>
</dbReference>
<dbReference type="InterPro" id="IPR036388">
    <property type="entry name" value="WH-like_DNA-bd_sf"/>
</dbReference>
<dbReference type="InterPro" id="IPR013324">
    <property type="entry name" value="RNA_pol_sigma_r3/r4-like"/>
</dbReference>
<dbReference type="PANTHER" id="PTHR43133">
    <property type="entry name" value="RNA POLYMERASE ECF-TYPE SIGMA FACTO"/>
    <property type="match status" value="1"/>
</dbReference>
<evidence type="ECO:0000256" key="6">
    <source>
        <dbReference type="RuleBase" id="RU000716"/>
    </source>
</evidence>
<dbReference type="GO" id="GO:0003677">
    <property type="term" value="F:DNA binding"/>
    <property type="evidence" value="ECO:0007669"/>
    <property type="project" value="UniProtKB-KW"/>
</dbReference>
<dbReference type="InterPro" id="IPR007627">
    <property type="entry name" value="RNA_pol_sigma70_r2"/>
</dbReference>
<evidence type="ECO:0000256" key="5">
    <source>
        <dbReference type="ARBA" id="ARBA00023163"/>
    </source>
</evidence>
<dbReference type="STRING" id="29539.SAMN02745716_0203"/>
<feature type="domain" description="RNA polymerase sigma-70 region 2" evidence="8">
    <location>
        <begin position="76"/>
        <end position="129"/>
    </location>
</feature>
<evidence type="ECO:0000256" key="7">
    <source>
        <dbReference type="SAM" id="MobiDB-lite"/>
    </source>
</evidence>
<gene>
    <name evidence="9" type="ORF">SAMN02745716_0203</name>
</gene>